<dbReference type="PANTHER" id="PTHR36108">
    <property type="entry name" value="COLOSSIN-B-RELATED"/>
    <property type="match status" value="1"/>
</dbReference>
<gene>
    <name evidence="6" type="ORF">ADM99_06350</name>
</gene>
<dbReference type="Gene3D" id="3.80.10.10">
    <property type="entry name" value="Ribonuclease Inhibitor"/>
    <property type="match status" value="1"/>
</dbReference>
<evidence type="ECO:0000259" key="5">
    <source>
        <dbReference type="PROSITE" id="PS50853"/>
    </source>
</evidence>
<dbReference type="InterPro" id="IPR003961">
    <property type="entry name" value="FN3_dom"/>
</dbReference>
<dbReference type="SUPFAM" id="SSF49478">
    <property type="entry name" value="Cna protein B-type domain"/>
    <property type="match status" value="2"/>
</dbReference>
<dbReference type="PANTHER" id="PTHR36108:SF13">
    <property type="entry name" value="COLOSSIN-B-RELATED"/>
    <property type="match status" value="1"/>
</dbReference>
<dbReference type="PATRIC" id="fig|229920.5.peg.1242"/>
<dbReference type="Gene3D" id="2.60.40.10">
    <property type="entry name" value="Immunoglobulins"/>
    <property type="match status" value="15"/>
</dbReference>
<dbReference type="PROSITE" id="PS50853">
    <property type="entry name" value="FN3"/>
    <property type="match status" value="3"/>
</dbReference>
<dbReference type="Gene3D" id="2.60.40.1120">
    <property type="entry name" value="Carboxypeptidase-like, regulatory domain"/>
    <property type="match status" value="9"/>
</dbReference>
<dbReference type="SMART" id="SM00060">
    <property type="entry name" value="FN3"/>
    <property type="match status" value="4"/>
</dbReference>
<dbReference type="SUPFAM" id="SSF49265">
    <property type="entry name" value="Fibronectin type III"/>
    <property type="match status" value="4"/>
</dbReference>
<feature type="domain" description="Fibronectin type-III" evidence="5">
    <location>
        <begin position="3243"/>
        <end position="3344"/>
    </location>
</feature>
<dbReference type="EMBL" id="LGCK01000007">
    <property type="protein sequence ID" value="KPL72701.1"/>
    <property type="molecule type" value="Genomic_DNA"/>
</dbReference>
<reference evidence="6 7" key="1">
    <citation type="submission" date="2015-07" db="EMBL/GenBank/DDBJ databases">
        <title>Genome sequence of Leptolinea tardivitalis DSM 16556.</title>
        <authorList>
            <person name="Hemp J."/>
            <person name="Ward L.M."/>
            <person name="Pace L.A."/>
            <person name="Fischer W.W."/>
        </authorList>
    </citation>
    <scope>NUCLEOTIDE SEQUENCE [LARGE SCALE GENOMIC DNA]</scope>
    <source>
        <strain evidence="6 7">YMTK-2</strain>
    </source>
</reference>
<feature type="compositionally biased region" description="Basic and acidic residues" evidence="4">
    <location>
        <begin position="2423"/>
        <end position="2432"/>
    </location>
</feature>
<keyword evidence="3" id="KW-0732">Signal</keyword>
<dbReference type="Proteomes" id="UP000050430">
    <property type="component" value="Unassembled WGS sequence"/>
</dbReference>
<keyword evidence="7" id="KW-1185">Reference proteome</keyword>
<dbReference type="SUPFAM" id="SSF52058">
    <property type="entry name" value="L domain-like"/>
    <property type="match status" value="1"/>
</dbReference>
<organism evidence="6 7">
    <name type="scientific">Leptolinea tardivitalis</name>
    <dbReference type="NCBI Taxonomy" id="229920"/>
    <lineage>
        <taxon>Bacteria</taxon>
        <taxon>Bacillati</taxon>
        <taxon>Chloroflexota</taxon>
        <taxon>Anaerolineae</taxon>
        <taxon>Anaerolineales</taxon>
        <taxon>Anaerolineaceae</taxon>
        <taxon>Leptolinea</taxon>
    </lineage>
</organism>
<dbReference type="GO" id="GO:0030246">
    <property type="term" value="F:carbohydrate binding"/>
    <property type="evidence" value="ECO:0007669"/>
    <property type="project" value="InterPro"/>
</dbReference>
<evidence type="ECO:0000256" key="2">
    <source>
        <dbReference type="ARBA" id="ARBA00022525"/>
    </source>
</evidence>
<accession>A0A0P6XBQ5</accession>
<comment type="caution">
    <text evidence="6">The sequence shown here is derived from an EMBL/GenBank/DDBJ whole genome shotgun (WGS) entry which is preliminary data.</text>
</comment>
<name>A0A0P6XBQ5_9CHLR</name>
<feature type="region of interest" description="Disordered" evidence="4">
    <location>
        <begin position="2423"/>
        <end position="2462"/>
    </location>
</feature>
<dbReference type="InterPro" id="IPR013784">
    <property type="entry name" value="Carb-bd-like_fold"/>
</dbReference>
<evidence type="ECO:0000313" key="7">
    <source>
        <dbReference type="Proteomes" id="UP000050430"/>
    </source>
</evidence>
<keyword evidence="2" id="KW-0964">Secreted</keyword>
<evidence type="ECO:0000256" key="1">
    <source>
        <dbReference type="ARBA" id="ARBA00007257"/>
    </source>
</evidence>
<protein>
    <recommendedName>
        <fullName evidence="5">Fibronectin type-III domain-containing protein</fullName>
    </recommendedName>
</protein>
<dbReference type="RefSeq" id="WP_062421228.1">
    <property type="nucleotide sequence ID" value="NZ_BBYA01000008.1"/>
</dbReference>
<evidence type="ECO:0000313" key="6">
    <source>
        <dbReference type="EMBL" id="KPL72701.1"/>
    </source>
</evidence>
<dbReference type="SUPFAM" id="SSF49464">
    <property type="entry name" value="Carboxypeptidase regulatory domain-like"/>
    <property type="match status" value="7"/>
</dbReference>
<feature type="domain" description="Fibronectin type-III" evidence="5">
    <location>
        <begin position="3848"/>
        <end position="3940"/>
    </location>
</feature>
<feature type="compositionally biased region" description="Polar residues" evidence="4">
    <location>
        <begin position="2433"/>
        <end position="2443"/>
    </location>
</feature>
<dbReference type="InterPro" id="IPR036116">
    <property type="entry name" value="FN3_sf"/>
</dbReference>
<dbReference type="OrthoDB" id="134442at2"/>
<evidence type="ECO:0000256" key="4">
    <source>
        <dbReference type="SAM" id="MobiDB-lite"/>
    </source>
</evidence>
<feature type="compositionally biased region" description="Polar residues" evidence="4">
    <location>
        <begin position="2451"/>
        <end position="2461"/>
    </location>
</feature>
<dbReference type="InterPro" id="IPR013783">
    <property type="entry name" value="Ig-like_fold"/>
</dbReference>
<comment type="similarity">
    <text evidence="1">Belongs to the serine-aspartate repeat-containing protein (SDr) family.</text>
</comment>
<dbReference type="InterPro" id="IPR032675">
    <property type="entry name" value="LRR_dom_sf"/>
</dbReference>
<dbReference type="Pfam" id="PF13620">
    <property type="entry name" value="CarboxypepD_reg"/>
    <property type="match status" value="8"/>
</dbReference>
<dbReference type="InterPro" id="IPR032518">
    <property type="entry name" value="HepII_N"/>
</dbReference>
<dbReference type="SUPFAM" id="SSF49452">
    <property type="entry name" value="Starch-binding domain-like"/>
    <property type="match status" value="7"/>
</dbReference>
<sequence length="3940" mass="422313">MKKLLFRAISILVVLSLMLSNVSLIGAVPVSAKANTENSNGSLTLQETVEPPADKPTAEPTMEIPAVTEIPPLPEVTEPVEEPSPTPTAFATSDIMLPTETAVVEQPTATPPVEVTLETPTIEPTFTETPTIALSPTLESLSAQAAFTSCSAVTEIPTTECQALVSFYENAGGSNWTNKSGWLLTDTPCSWHGITCNLGHVAGISLAYNNLVGSLHESVGNLTRLVLLRINNNPQLSGSLPLALSHISDLFTFAFEETGLCEPANSDFQSWLAGILMLTRTTSCSLGTITGTVSAASGGAPLQGIRVEAHDFNTYDTIASTSTDSNGVYSLMNLPVGDYKMVVESEGYARQIYNQKLSFSEADKVTTTAGGTVSGINFSLSQGGTISGTVFAADGTTRLANMNVSGIINDTYGGLGTCTDGSGNFTFQSVPLDVDVKILAAESGSNNWCTGQANTYSEQFWNHTASGDQATTVRLSTSSPSLSGITFSLTQKGQISGTVTAANTGLPLANAQVCFQNYDTGQDSRCVNSTSNGTYISGPLTNGDYRIRVYLAGYSWQWYPMTLSYEDAQRVSVSTGVTTSGINFSLGLGGTISGKVFAPDGTTGLENALVVLETPNGNSPYCTGAQGEFVFDSAPLNTNLFVRAGVSDWGDFCGASTVKTYPQQYWQNALSKDQANVIVLSGTTTSRTDINFTLHEGGSISGTVTAADGGTPLQGVRVSAHNTGYQELGAAITDASGNYTIPNLPNGFFTVVAEKGGFGRQVYNQKVSTSQHTPVEISDFSAVTGIDFSLSQGGTISGTVFAADGTTPLSSMNVTIAFGNDYGGLGTCTDSSGNFTFDTVPLDVDLHVLAAESINQNWCTNSPNAYNEQVWDHTTSWDDAVVIRLTTSSPNVSGITFSLEPAGHISGVVTSAANGQPLSGISVCVETYDNHEGKGCFTTNTNGQYTSEYLQSGDYRVRIDQPGWGWQFYSNTPNYENAARVHVDSGGTISGINFALSPGGTISGRVLQSDGLTPIPNLNISLDGEGLGNGTCTDGNGYYSFSSVPLGKNFRVRAAPSDQANWCGSSSVGDYSQQYYNNTQDWNAATVFNLTSTSSTASGVNFVMQKGGRIQGTVTAADGGAFLNDISVCFEAYDSGWWYGCVNTYSDGQYLSMVLPPQDYRIHLFNSGWGWQYFDHTTDWGKAARVTVTGDQNTNGIDFSLVKSGTISGTVTAADGSTPLPNVMVIVDTPDGGAGTCTDSEGNYSLDYVPSGVDLTVRASPEDWGNICQTETDRRFLQQYWNNTSSKDEATKINLAPEEVRTGIKFSLIQGGTVTGRITDKTSGAGLANIRVAATNNNDIYRAVCTDSNGYYSINGLTPDSPVAVEAAPPNDYCSDGDKGYVREYWNNSDSWDGATQLTFTSENHLYSDINIAVSHGGFITGTVTNKASGDPISGTYVCFETYDSHVGMDCSQTETDGSYISPALPAGNYRVSLFADGYALQYYNRGINYDTADPVAVTVAHSTSGINFALSLGGTIRGRVTDSEGHPLARMNVDVSNDDFWNGTCTDSDGNYSMAWVPMDTDVIVTVGFGTNGCQGGIVNPYEEQVWQNAAFLQDATFIKVTTEHPVVENINFSLKSAGVISGQVTDSSGKPLADAWISLRFPGTHKFLGDWIPTGPDGRYTYGAIPEGTYNVVSAKAGYAITNYNNTINWDNATPVTINAGSSTSGIDFRLTAGGTISGKVFDTDGKTPLANIPVWIGDKEFGVGDYACTDSNGSYEAAVIPINTDLIVVAAPSVEKENWCSRKPLDYSPKYWNGVDNAASATILRLTSANQKINNINLVMSKGGRISGKVTAAEGGAPLANINVCFQTFNGGTDFGCVTTDSDGTYMSSYLPENDYRLQITQDGYAFQFYDHTKIYENAAAVSVHSGETTTGIDFSLLPGGTIRGRVTDNQGHPLASMNVDISNDSYWNGTCTDSDGYYSIPWAPFNDNLKVSVGMGTNGCQGGIVNSYEEQYWQNVPVRNSATVINLTAENPLADNVDFSLRPAGVLKGNIVNKNGQPVHGWVSLRPHGTRDFLQDVVESGPDGKYTYGAIPPGIYDVLVAGDGYTLMWYNNTLSEKNIQPVTINAGATVSGINFVMKQSGTVSGKVFESDGVTPLVNAPVAISEVNAGVGEGIGVYLCTDSSGAFASSSIALNTDFYVAVAPSEAGNWCSGSPVPYPQRYWDNAPDRTTAQTIRLTTAGQEIKDINIVMQAAGTITGTVRKASDNSPVSDVNVCVNSYDTDKELGCFKTDTNGVYTATNIPDGGYRVQVNQTGWALAFYNNTNLWGNAAKVTVTPGTTISGIDLLLDQGGKISGRVTQLGGTTAIANMNVEIIWGTNGRARSCSDSNGNYEFTSLPLETELYAVAARTENWCKGGPTDLTTQYYPNTTAIDTAEKITLKSDSSERNDVNFSMGTDSTPPSAPELTSPASGAGTNTPPEFKWSKVTDAVLYQFQYDNNSDFSSPVISTNLTAQSYTPAVMTVGKYYWRVRARDLTGNWSDYSGTRIIYITPSAPVLNLPAAADSVLGTPSFTWSVSTGATAYQFEYDNDVDFGSPTYTSAALTVTSVTPPLMVAGTFYWHVRAKDTYGNWGPWSEGHSITILAPSAPVLSAPTDNISGLHAIPTFTWAASTGANAYQWQYTLAADETFASPILTTPGLNGTITGTPLTVTSYKPATMATNTDFIWRVRARDAAGNWGAWTDAWRIKVLPLVPTAAPALALPAANFVTSNQTPAFTWGAVTNAVAYQIELSTDSSFPEGKISASVNVLTYTPAAGLAEGVWYWHVRAKNAADEGGPWSAYRSFKVDRTGPVAPLLVSPADGTDDLRAIPVFTWSAAAEANAYQFQLDDNDFTGDIAISTPGDTVPGTPITTLTYKPVSMTTMVDYQWRVRGRDAVGNWGPWSEKRHIQIIPSKITTAPVLSLPAANALTSDATPTFTWSSVNLATEYDIEIDKVSTFVNSDRVIGDSATTTFTPPTDLADGTWYWRVRAKNAVGDIGPWSAPRAFSLDTQAPLAPEMTAPADGTDNLRAIPTFTWKASAEANAYQWQYTLGEDTGFSNPILTTPGLDGTITGTPLTTTSYKPSAMETNKKYLWRVRARDAAGNWSKDWSAAWSITIKPLLLTTAPVQTLPAANALLSDATPTLTWSKVVNANGYNLEIDSLSTFTSGGKVSKSTDKDTLTFTPGTDLADGTWYWRVQAKNTAGEPGPWSAPRAFSLDTVKPTAPELTFPGVDAFDLRAIPTFTWKSVSDAKFYQIQIDNDDFADPIAYYTPGDEGKPIATTSYKPTGLELMKDYEWRVRARDAAGNWSDWSEERSFHIKPPLITTVPILSQPATGFLTSNTRPTFTWGKVVNANKYEIQIDKKQDFSNDDKVTGVVENGLTFTPGTDLAGDGGWFWRVRAVNAADEEGQWSIVRTFTLDTTGPEAPELLTPGNNPDNIRAIPTFTWKAITGVNAYQWQYTLAEDGSFNSPLFTTPGPDSSINGSPITTTSYRPTSMATNTDFLWRVRARDLAGNWGSWSDVTDPRTVKILPLKPTTAPVLSLPAANALVNSQTPEFTWAAAVNGASYDIEIDTVNTFTTADRQTSTVDKLKYTATPLTKDTTWYWHVRARNAIDEQGPWSAARAFTVDTHGPDAPGLKSPADTFTTNNLKPVFSWNSSATATRYHIQLADSDAFDESTFTSAELTTTSFTPASPLAEGMKYWRVQAKDAAGNWGAWSSIWTVVIDATPPTPPILFGPESGWVTMSTTPYFSWFISSSATGYQFRYDNDATMASPVLTTPILTVTHYTPAKMTPGTYYWQVRAIDQAGNWGAWTTARVITIDIVPPPVPVLLGPDNGATSVYPTFTWKESAGAMGYQFQYDSQSTFADPVDYTADEMSTSHTPEYLIPAGTYYWRVRAVDEAGNWSAWSTSRMIIIPG</sequence>
<dbReference type="Pfam" id="PF16332">
    <property type="entry name" value="DUF4962"/>
    <property type="match status" value="1"/>
</dbReference>
<feature type="compositionally biased region" description="Polar residues" evidence="4">
    <location>
        <begin position="35"/>
        <end position="47"/>
    </location>
</feature>
<feature type="domain" description="Fibronectin type-III" evidence="5">
    <location>
        <begin position="3553"/>
        <end position="3655"/>
    </location>
</feature>
<proteinExistence type="inferred from homology"/>
<dbReference type="InterPro" id="IPR008969">
    <property type="entry name" value="CarboxyPept-like_regulatory"/>
</dbReference>
<feature type="region of interest" description="Disordered" evidence="4">
    <location>
        <begin position="35"/>
        <end position="60"/>
    </location>
</feature>
<evidence type="ECO:0000256" key="3">
    <source>
        <dbReference type="ARBA" id="ARBA00022729"/>
    </source>
</evidence>
<dbReference type="STRING" id="229920.ADM99_06350"/>